<evidence type="ECO:0000256" key="1">
    <source>
        <dbReference type="ARBA" id="ARBA00007074"/>
    </source>
</evidence>
<name>A0A1G7CRS0_9FLAO</name>
<dbReference type="PANTHER" id="PTHR47053">
    <property type="entry name" value="MUREIN DD-ENDOPEPTIDASE MEPH-RELATED"/>
    <property type="match status" value="1"/>
</dbReference>
<organism evidence="6 7">
    <name type="scientific">Riemerella columbipharyngis</name>
    <dbReference type="NCBI Taxonomy" id="1071918"/>
    <lineage>
        <taxon>Bacteria</taxon>
        <taxon>Pseudomonadati</taxon>
        <taxon>Bacteroidota</taxon>
        <taxon>Flavobacteriia</taxon>
        <taxon>Flavobacteriales</taxon>
        <taxon>Weeksellaceae</taxon>
        <taxon>Riemerella</taxon>
    </lineage>
</organism>
<dbReference type="Proteomes" id="UP000198517">
    <property type="component" value="Unassembled WGS sequence"/>
</dbReference>
<dbReference type="OrthoDB" id="9807055at2"/>
<proteinExistence type="inferred from homology"/>
<keyword evidence="2" id="KW-0645">Protease</keyword>
<dbReference type="PANTHER" id="PTHR47053:SF1">
    <property type="entry name" value="MUREIN DD-ENDOPEPTIDASE MEPH-RELATED"/>
    <property type="match status" value="1"/>
</dbReference>
<dbReference type="RefSeq" id="WP_092736574.1">
    <property type="nucleotide sequence ID" value="NZ_FNAS01000009.1"/>
</dbReference>
<sequence>MRKHFLVYIIIAVMGVLLESCATNYVVSATPSTTTNIAAIPKTNSNYGKINRESLHKAKSSLYADLDISKPMPENTFVLEKSYETNTAIAEAIKYEKTVDDILKEAKTYIGTPYRFGGMSRRGIDCSAFVLSVFNEAIGIDLPRVASEQSREGERIDSMGDLRKGDLVFFSTRGGNRISHVGIVENVEPNGDVKFIHASSSNGVTISTLNSGYWSLKYRFGKRIIQ</sequence>
<dbReference type="InterPro" id="IPR000064">
    <property type="entry name" value="NLP_P60_dom"/>
</dbReference>
<dbReference type="AlphaFoldDB" id="A0A1G7CRS0"/>
<dbReference type="PROSITE" id="PS51935">
    <property type="entry name" value="NLPC_P60"/>
    <property type="match status" value="1"/>
</dbReference>
<dbReference type="Gene3D" id="3.90.1720.10">
    <property type="entry name" value="endopeptidase domain like (from Nostoc punctiforme)"/>
    <property type="match status" value="1"/>
</dbReference>
<keyword evidence="6" id="KW-0449">Lipoprotein</keyword>
<dbReference type="STRING" id="1071918.SAMN05421544_1092"/>
<keyword evidence="3" id="KW-0378">Hydrolase</keyword>
<dbReference type="InterPro" id="IPR038765">
    <property type="entry name" value="Papain-like_cys_pep_sf"/>
</dbReference>
<reference evidence="6 7" key="1">
    <citation type="submission" date="2016-10" db="EMBL/GenBank/DDBJ databases">
        <authorList>
            <person name="de Groot N.N."/>
        </authorList>
    </citation>
    <scope>NUCLEOTIDE SEQUENCE [LARGE SCALE GENOMIC DNA]</scope>
    <source>
        <strain evidence="6 7">DSM 24015</strain>
    </source>
</reference>
<dbReference type="SUPFAM" id="SSF54001">
    <property type="entry name" value="Cysteine proteinases"/>
    <property type="match status" value="1"/>
</dbReference>
<dbReference type="GO" id="GO:0006508">
    <property type="term" value="P:proteolysis"/>
    <property type="evidence" value="ECO:0007669"/>
    <property type="project" value="UniProtKB-KW"/>
</dbReference>
<dbReference type="EMBL" id="FNAS01000009">
    <property type="protein sequence ID" value="SDE42124.1"/>
    <property type="molecule type" value="Genomic_DNA"/>
</dbReference>
<protein>
    <submittedName>
        <fullName evidence="6">Lipoprotein Spr</fullName>
    </submittedName>
</protein>
<keyword evidence="7" id="KW-1185">Reference proteome</keyword>
<evidence type="ECO:0000256" key="4">
    <source>
        <dbReference type="ARBA" id="ARBA00022807"/>
    </source>
</evidence>
<evidence type="ECO:0000256" key="3">
    <source>
        <dbReference type="ARBA" id="ARBA00022801"/>
    </source>
</evidence>
<evidence type="ECO:0000256" key="2">
    <source>
        <dbReference type="ARBA" id="ARBA00022670"/>
    </source>
</evidence>
<accession>A0A1G7CRS0</accession>
<dbReference type="InterPro" id="IPR051202">
    <property type="entry name" value="Peptidase_C40"/>
</dbReference>
<gene>
    <name evidence="6" type="ORF">SAMN05421544_1092</name>
</gene>
<evidence type="ECO:0000259" key="5">
    <source>
        <dbReference type="PROSITE" id="PS51935"/>
    </source>
</evidence>
<dbReference type="GO" id="GO:0008234">
    <property type="term" value="F:cysteine-type peptidase activity"/>
    <property type="evidence" value="ECO:0007669"/>
    <property type="project" value="UniProtKB-KW"/>
</dbReference>
<comment type="similarity">
    <text evidence="1">Belongs to the peptidase C40 family.</text>
</comment>
<keyword evidence="4" id="KW-0788">Thiol protease</keyword>
<dbReference type="Pfam" id="PF00877">
    <property type="entry name" value="NLPC_P60"/>
    <property type="match status" value="1"/>
</dbReference>
<evidence type="ECO:0000313" key="7">
    <source>
        <dbReference type="Proteomes" id="UP000198517"/>
    </source>
</evidence>
<evidence type="ECO:0000313" key="6">
    <source>
        <dbReference type="EMBL" id="SDE42124.1"/>
    </source>
</evidence>
<feature type="domain" description="NlpC/P60" evidence="5">
    <location>
        <begin position="96"/>
        <end position="225"/>
    </location>
</feature>